<sequence>MVHLRARTGKQWILLPTQSERKYKPIYVRNFWVFVFWFALLYGVMAPKVVSDKALKKASKGKVPRVHKKKKRRRKESYAIYIYKILRHRYLLEGYVNHEFLRQQHL</sequence>
<accession>A0A1S8WRJ7</accession>
<dbReference type="InterPro" id="IPR009072">
    <property type="entry name" value="Histone-fold"/>
</dbReference>
<name>A0A1S8WRJ7_OPIVI</name>
<dbReference type="Proteomes" id="UP000243686">
    <property type="component" value="Unassembled WGS sequence"/>
</dbReference>
<evidence type="ECO:0000256" key="1">
    <source>
        <dbReference type="SAM" id="Phobius"/>
    </source>
</evidence>
<dbReference type="GO" id="GO:0046982">
    <property type="term" value="F:protein heterodimerization activity"/>
    <property type="evidence" value="ECO:0007669"/>
    <property type="project" value="InterPro"/>
</dbReference>
<dbReference type="Gene3D" id="1.10.20.10">
    <property type="entry name" value="Histone, subunit A"/>
    <property type="match status" value="1"/>
</dbReference>
<evidence type="ECO:0000313" key="3">
    <source>
        <dbReference type="Proteomes" id="UP000243686"/>
    </source>
</evidence>
<keyword evidence="1" id="KW-0472">Membrane</keyword>
<evidence type="ECO:0000313" key="2">
    <source>
        <dbReference type="EMBL" id="OON16883.1"/>
    </source>
</evidence>
<proteinExistence type="predicted"/>
<feature type="transmembrane region" description="Helical" evidence="1">
    <location>
        <begin position="31"/>
        <end position="50"/>
    </location>
</feature>
<dbReference type="EMBL" id="KV896321">
    <property type="protein sequence ID" value="OON16883.1"/>
    <property type="molecule type" value="Genomic_DNA"/>
</dbReference>
<reference evidence="2 3" key="1">
    <citation type="submission" date="2015-03" db="EMBL/GenBank/DDBJ databases">
        <title>Draft genome of the nematode, Opisthorchis viverrini.</title>
        <authorList>
            <person name="Mitreva M."/>
        </authorList>
    </citation>
    <scope>NUCLEOTIDE SEQUENCE [LARGE SCALE GENOMIC DNA]</scope>
    <source>
        <strain evidence="2">Khon Kaen</strain>
    </source>
</reference>
<protein>
    <submittedName>
        <fullName evidence="2">Uncharacterized protein</fullName>
    </submittedName>
</protein>
<keyword evidence="1" id="KW-1133">Transmembrane helix</keyword>
<keyword evidence="1" id="KW-0812">Transmembrane</keyword>
<gene>
    <name evidence="2" type="ORF">X801_07289</name>
</gene>
<dbReference type="AlphaFoldDB" id="A0A1S8WRJ7"/>
<organism evidence="2 3">
    <name type="scientific">Opisthorchis viverrini</name>
    <name type="common">Southeast Asian liver fluke</name>
    <dbReference type="NCBI Taxonomy" id="6198"/>
    <lineage>
        <taxon>Eukaryota</taxon>
        <taxon>Metazoa</taxon>
        <taxon>Spiralia</taxon>
        <taxon>Lophotrochozoa</taxon>
        <taxon>Platyhelminthes</taxon>
        <taxon>Trematoda</taxon>
        <taxon>Digenea</taxon>
        <taxon>Opisthorchiida</taxon>
        <taxon>Opisthorchiata</taxon>
        <taxon>Opisthorchiidae</taxon>
        <taxon>Opisthorchis</taxon>
    </lineage>
</organism>
<keyword evidence="3" id="KW-1185">Reference proteome</keyword>